<reference evidence="2" key="1">
    <citation type="journal article" date="2023" name="Front. Plant Sci.">
        <title>Chromosomal-level genome assembly of Melastoma candidum provides insights into trichome evolution.</title>
        <authorList>
            <person name="Zhong Y."/>
            <person name="Wu W."/>
            <person name="Sun C."/>
            <person name="Zou P."/>
            <person name="Liu Y."/>
            <person name="Dai S."/>
            <person name="Zhou R."/>
        </authorList>
    </citation>
    <scope>NUCLEOTIDE SEQUENCE [LARGE SCALE GENOMIC DNA]</scope>
</reference>
<proteinExistence type="predicted"/>
<accession>A0ACB9QM97</accession>
<name>A0ACB9QM97_9MYRT</name>
<comment type="caution">
    <text evidence="1">The sequence shown here is derived from an EMBL/GenBank/DDBJ whole genome shotgun (WGS) entry which is preliminary data.</text>
</comment>
<protein>
    <submittedName>
        <fullName evidence="1">Uncharacterized protein</fullName>
    </submittedName>
</protein>
<dbReference type="Proteomes" id="UP001057402">
    <property type="component" value="Chromosome 6"/>
</dbReference>
<sequence length="296" mass="31805">MESYGVLPPLPSDLLFDGGDELFGALGAFVSPMTPSCPSLPLAPYAQTQLFPAGPLKPDPSDFLLTGPLGLNNLTASQIAQIQSQFQSPNFAAPLDPVGGAFGSAGLGPKPVPMKQAGRGPGSQVQKLFRGVRQRHWGKWVAEIRLPRNRTRLWLGTFDTSEEAALAYDRAAYKLRGDSARLNFPHLKTCGLPGYEPLHASVDAKLEAIYQSLAEGRKLPEGRRSSSSRKSLEKAAEDSGMTGSDTSEEEGSPTLESSPLSGLTFEDVVEGWESMGTVERLGSLSKYPSDINWDLI</sequence>
<evidence type="ECO:0000313" key="1">
    <source>
        <dbReference type="EMBL" id="KAI4366577.1"/>
    </source>
</evidence>
<keyword evidence="2" id="KW-1185">Reference proteome</keyword>
<dbReference type="EMBL" id="CM042885">
    <property type="protein sequence ID" value="KAI4366577.1"/>
    <property type="molecule type" value="Genomic_DNA"/>
</dbReference>
<organism evidence="1 2">
    <name type="scientific">Melastoma candidum</name>
    <dbReference type="NCBI Taxonomy" id="119954"/>
    <lineage>
        <taxon>Eukaryota</taxon>
        <taxon>Viridiplantae</taxon>
        <taxon>Streptophyta</taxon>
        <taxon>Embryophyta</taxon>
        <taxon>Tracheophyta</taxon>
        <taxon>Spermatophyta</taxon>
        <taxon>Magnoliopsida</taxon>
        <taxon>eudicotyledons</taxon>
        <taxon>Gunneridae</taxon>
        <taxon>Pentapetalae</taxon>
        <taxon>rosids</taxon>
        <taxon>malvids</taxon>
        <taxon>Myrtales</taxon>
        <taxon>Melastomataceae</taxon>
        <taxon>Melastomatoideae</taxon>
        <taxon>Melastomateae</taxon>
        <taxon>Melastoma</taxon>
    </lineage>
</organism>
<gene>
    <name evidence="1" type="ORF">MLD38_022438</name>
</gene>
<evidence type="ECO:0000313" key="2">
    <source>
        <dbReference type="Proteomes" id="UP001057402"/>
    </source>
</evidence>